<sequence>MFTLTGLCHNAGLFPADCQGKPTMKEPGKGPALLRQYNEMHVLSYLRQQRISSRLDIARALSLSKNTISLIIDDFIAAGLVAEVGVAQSSSSGRPKIHIALRPEKMKSAGIMVERQHLHWAVYDYFSELLEQKTSVIDTADADSVLGEIARLCAWMHRRYPELIGIGIGFPGIIDPQNGYMHVSSHLGWQQVDILAALRRSVPLPVGVMNIVKAAALVSRQHGTTAPADEPAFYLRIAEGIGGTLITRHGVYYGGSWTAGEVGHLNVASDGPVCTCGQRGCLESLIGLSAINAQLSRLQPGLRWADRTQAPELVDKAIARAGELLGNALSQIIHLVNPKTLLIDCVYNVSPLFTERVLTVARHRTLPFAYGHTHIRFLPDSYDPAQGLALAMILRHEHIEL</sequence>
<keyword evidence="2" id="KW-0808">Transferase</keyword>
<dbReference type="Gene3D" id="1.10.10.10">
    <property type="entry name" value="Winged helix-like DNA-binding domain superfamily/Winged helix DNA-binding domain"/>
    <property type="match status" value="1"/>
</dbReference>
<dbReference type="AlphaFoldDB" id="A0A4R1NQV4"/>
<dbReference type="InterPro" id="IPR036390">
    <property type="entry name" value="WH_DNA-bd_sf"/>
</dbReference>
<evidence type="ECO:0000256" key="1">
    <source>
        <dbReference type="ARBA" id="ARBA00006479"/>
    </source>
</evidence>
<reference evidence="2 3" key="1">
    <citation type="submission" date="2019-02" db="EMBL/GenBank/DDBJ databases">
        <title>Investigation of anaerobic lignin degradation for improved lignocellulosic biofuels.</title>
        <authorList>
            <person name="Deangelis K."/>
        </authorList>
    </citation>
    <scope>NUCLEOTIDE SEQUENCE [LARGE SCALE GENOMIC DNA]</scope>
    <source>
        <strain evidence="2 3">159R</strain>
    </source>
</reference>
<dbReference type="InterPro" id="IPR043129">
    <property type="entry name" value="ATPase_NBD"/>
</dbReference>
<dbReference type="PANTHER" id="PTHR18964">
    <property type="entry name" value="ROK (REPRESSOR, ORF, KINASE) FAMILY"/>
    <property type="match status" value="1"/>
</dbReference>
<evidence type="ECO:0000313" key="2">
    <source>
        <dbReference type="EMBL" id="TCL06780.1"/>
    </source>
</evidence>
<evidence type="ECO:0000313" key="3">
    <source>
        <dbReference type="Proteomes" id="UP000294555"/>
    </source>
</evidence>
<accession>A0A4R1NQV4</accession>
<organism evidence="2 3">
    <name type="scientific">Sodalis ligni</name>
    <dbReference type="NCBI Taxonomy" id="2697027"/>
    <lineage>
        <taxon>Bacteria</taxon>
        <taxon>Pseudomonadati</taxon>
        <taxon>Pseudomonadota</taxon>
        <taxon>Gammaproteobacteria</taxon>
        <taxon>Enterobacterales</taxon>
        <taxon>Bruguierivoracaceae</taxon>
        <taxon>Sodalis</taxon>
    </lineage>
</organism>
<dbReference type="InterPro" id="IPR000600">
    <property type="entry name" value="ROK"/>
</dbReference>
<dbReference type="EMBL" id="SJOI01000001">
    <property type="protein sequence ID" value="TCL06780.1"/>
    <property type="molecule type" value="Genomic_DNA"/>
</dbReference>
<dbReference type="InterPro" id="IPR036388">
    <property type="entry name" value="WH-like_DNA-bd_sf"/>
</dbReference>
<dbReference type="RefSeq" id="WP_341785754.1">
    <property type="nucleotide sequence ID" value="NZ_SJOI01000001.1"/>
</dbReference>
<dbReference type="Gene3D" id="3.30.420.40">
    <property type="match status" value="2"/>
</dbReference>
<dbReference type="PANTHER" id="PTHR18964:SF149">
    <property type="entry name" value="BIFUNCTIONAL UDP-N-ACETYLGLUCOSAMINE 2-EPIMERASE_N-ACETYLMANNOSAMINE KINASE"/>
    <property type="match status" value="1"/>
</dbReference>
<gene>
    <name evidence="2" type="ORF">EZJ58_5072</name>
</gene>
<dbReference type="SUPFAM" id="SSF46785">
    <property type="entry name" value="Winged helix' DNA-binding domain"/>
    <property type="match status" value="1"/>
</dbReference>
<dbReference type="Pfam" id="PF00480">
    <property type="entry name" value="ROK"/>
    <property type="match status" value="1"/>
</dbReference>
<comment type="caution">
    <text evidence="2">The sequence shown here is derived from an EMBL/GenBank/DDBJ whole genome shotgun (WGS) entry which is preliminary data.</text>
</comment>
<dbReference type="SUPFAM" id="SSF53067">
    <property type="entry name" value="Actin-like ATPase domain"/>
    <property type="match status" value="1"/>
</dbReference>
<comment type="similarity">
    <text evidence="1">Belongs to the ROK (NagC/XylR) family.</text>
</comment>
<dbReference type="GO" id="GO:0016301">
    <property type="term" value="F:kinase activity"/>
    <property type="evidence" value="ECO:0007669"/>
    <property type="project" value="UniProtKB-KW"/>
</dbReference>
<keyword evidence="2" id="KW-0418">Kinase</keyword>
<proteinExistence type="inferred from homology"/>
<name>A0A4R1NQV4_9GAMM</name>
<protein>
    <submittedName>
        <fullName evidence="2">Putative NBD/HSP70 family sugar kinase</fullName>
    </submittedName>
</protein>
<dbReference type="Proteomes" id="UP000294555">
    <property type="component" value="Unassembled WGS sequence"/>
</dbReference>
<keyword evidence="3" id="KW-1185">Reference proteome</keyword>